<keyword evidence="6 9" id="KW-1133">Transmembrane helix</keyword>
<name>A0ABS7HW85_9MICO</name>
<organism evidence="11 12">
    <name type="scientific">Microbacterium ureisolvens</name>
    <dbReference type="NCBI Taxonomy" id="2781186"/>
    <lineage>
        <taxon>Bacteria</taxon>
        <taxon>Bacillati</taxon>
        <taxon>Actinomycetota</taxon>
        <taxon>Actinomycetes</taxon>
        <taxon>Micrococcales</taxon>
        <taxon>Microbacteriaceae</taxon>
        <taxon>Microbacterium</taxon>
    </lineage>
</organism>
<comment type="subcellular location">
    <subcellularLocation>
        <location evidence="1 8">Cell membrane</location>
        <topology evidence="1 8">Multi-pass membrane protein</topology>
    </subcellularLocation>
</comment>
<evidence type="ECO:0000256" key="8">
    <source>
        <dbReference type="RuleBase" id="RU003923"/>
    </source>
</evidence>
<evidence type="ECO:0000313" key="12">
    <source>
        <dbReference type="Proteomes" id="UP000777440"/>
    </source>
</evidence>
<dbReference type="InterPro" id="IPR001992">
    <property type="entry name" value="T2SS_GspF/T4SS_PilC_CS"/>
</dbReference>
<feature type="transmembrane region" description="Helical" evidence="9">
    <location>
        <begin position="381"/>
        <end position="405"/>
    </location>
</feature>
<keyword evidence="12" id="KW-1185">Reference proteome</keyword>
<dbReference type="InterPro" id="IPR018076">
    <property type="entry name" value="T2SS_GspF_dom"/>
</dbReference>
<feature type="domain" description="Type II secretion system protein GspF" evidence="10">
    <location>
        <begin position="75"/>
        <end position="198"/>
    </location>
</feature>
<evidence type="ECO:0000256" key="3">
    <source>
        <dbReference type="ARBA" id="ARBA00022448"/>
    </source>
</evidence>
<evidence type="ECO:0000256" key="9">
    <source>
        <dbReference type="SAM" id="Phobius"/>
    </source>
</evidence>
<keyword evidence="3 8" id="KW-0813">Transport</keyword>
<reference evidence="11 12" key="1">
    <citation type="journal article" date="2021" name="MBio">
        <title>Poor Competitiveness of Bradyrhizobium in Pigeon Pea Root Colonization in Indian Soils.</title>
        <authorList>
            <person name="Chalasani D."/>
            <person name="Basu A."/>
            <person name="Pullabhotla S.V.S.R.N."/>
            <person name="Jorrin B."/>
            <person name="Neal A.L."/>
            <person name="Poole P.S."/>
            <person name="Podile A.R."/>
            <person name="Tkacz A."/>
        </authorList>
    </citation>
    <scope>NUCLEOTIDE SEQUENCE [LARGE SCALE GENOMIC DNA]</scope>
    <source>
        <strain evidence="11 12">HU12</strain>
    </source>
</reference>
<keyword evidence="5 8" id="KW-0812">Transmembrane</keyword>
<evidence type="ECO:0000256" key="5">
    <source>
        <dbReference type="ARBA" id="ARBA00022692"/>
    </source>
</evidence>
<sequence length="412" mass="44362">MAVVQEFVYRAVDPRGGSVVKGTIEAASESAVTGKLKAQGLTPLEVTLKSNTGLNKEIKLPGATKTVSARTLAVFSRQMAGLINAGLPLMRTLAILIEQTDDKKLQPALVQVQADVESGSSFSAALARHPQTFPPLMLSIIKVGEAGGFLGSALGSIADNYQREAELHNKIRAAVTYPAIVLVIAIIGVLVMVTFVVPIFEGMFKGLGSSLPLPTQILVTISNNMWWIIPTIILVVVVALIWWRANRHTEQYRRFVDPIKLKMPVFGKLTTKIAVARFARNLSMMLNAGVPIIQALAIVGQASNNWKIEQAVRDVQESIRQGRSFAAPLAKAEVFPAMVPQMVSVGEESGTLVDMLASIADFYEDEVETATSQLSSTIEPILIVGLGIVIGGMVISLYLPIFTLYGELAKQA</sequence>
<evidence type="ECO:0000256" key="1">
    <source>
        <dbReference type="ARBA" id="ARBA00004651"/>
    </source>
</evidence>
<dbReference type="PANTHER" id="PTHR30012:SF0">
    <property type="entry name" value="TYPE II SECRETION SYSTEM PROTEIN F-RELATED"/>
    <property type="match status" value="1"/>
</dbReference>
<evidence type="ECO:0000259" key="10">
    <source>
        <dbReference type="Pfam" id="PF00482"/>
    </source>
</evidence>
<keyword evidence="4" id="KW-1003">Cell membrane</keyword>
<accession>A0ABS7HW85</accession>
<evidence type="ECO:0000256" key="2">
    <source>
        <dbReference type="ARBA" id="ARBA00005745"/>
    </source>
</evidence>
<keyword evidence="7 9" id="KW-0472">Membrane</keyword>
<evidence type="ECO:0000313" key="11">
    <source>
        <dbReference type="EMBL" id="MBW9108886.1"/>
    </source>
</evidence>
<dbReference type="PROSITE" id="PS00874">
    <property type="entry name" value="T2SP_F"/>
    <property type="match status" value="1"/>
</dbReference>
<dbReference type="InterPro" id="IPR042094">
    <property type="entry name" value="T2SS_GspF_sf"/>
</dbReference>
<feature type="domain" description="Type II secretion system protein GspF" evidence="10">
    <location>
        <begin position="278"/>
        <end position="400"/>
    </location>
</feature>
<protein>
    <submittedName>
        <fullName evidence="11">Type II secretion system F family protein</fullName>
    </submittedName>
</protein>
<evidence type="ECO:0000256" key="7">
    <source>
        <dbReference type="ARBA" id="ARBA00023136"/>
    </source>
</evidence>
<feature type="transmembrane region" description="Helical" evidence="9">
    <location>
        <begin position="179"/>
        <end position="204"/>
    </location>
</feature>
<dbReference type="InterPro" id="IPR003004">
    <property type="entry name" value="GspF/PilC"/>
</dbReference>
<dbReference type="Pfam" id="PF00482">
    <property type="entry name" value="T2SSF"/>
    <property type="match status" value="2"/>
</dbReference>
<proteinExistence type="inferred from homology"/>
<comment type="caution">
    <text evidence="11">The sequence shown here is derived from an EMBL/GenBank/DDBJ whole genome shotgun (WGS) entry which is preliminary data.</text>
</comment>
<feature type="transmembrane region" description="Helical" evidence="9">
    <location>
        <begin position="224"/>
        <end position="243"/>
    </location>
</feature>
<dbReference type="RefSeq" id="WP_159844734.1">
    <property type="nucleotide sequence ID" value="NZ_JAEUAX010000001.1"/>
</dbReference>
<gene>
    <name evidence="11" type="ORF">JNB61_03800</name>
</gene>
<dbReference type="EMBL" id="JAEUAX010000001">
    <property type="protein sequence ID" value="MBW9108886.1"/>
    <property type="molecule type" value="Genomic_DNA"/>
</dbReference>
<dbReference type="PRINTS" id="PR00812">
    <property type="entry name" value="BCTERIALGSPF"/>
</dbReference>
<evidence type="ECO:0000256" key="6">
    <source>
        <dbReference type="ARBA" id="ARBA00022989"/>
    </source>
</evidence>
<comment type="similarity">
    <text evidence="2 8">Belongs to the GSP F family.</text>
</comment>
<dbReference type="Gene3D" id="1.20.81.30">
    <property type="entry name" value="Type II secretion system (T2SS), domain F"/>
    <property type="match status" value="2"/>
</dbReference>
<dbReference type="Proteomes" id="UP000777440">
    <property type="component" value="Unassembled WGS sequence"/>
</dbReference>
<evidence type="ECO:0000256" key="4">
    <source>
        <dbReference type="ARBA" id="ARBA00022475"/>
    </source>
</evidence>
<dbReference type="PANTHER" id="PTHR30012">
    <property type="entry name" value="GENERAL SECRETION PATHWAY PROTEIN"/>
    <property type="match status" value="1"/>
</dbReference>